<keyword evidence="12" id="KW-1185">Reference proteome</keyword>
<dbReference type="PANTHER" id="PTHR43163">
    <property type="entry name" value="DIPEPTIDE TRANSPORT SYSTEM PERMEASE PROTEIN DPPB-RELATED"/>
    <property type="match status" value="1"/>
</dbReference>
<feature type="transmembrane region" description="Helical" evidence="9">
    <location>
        <begin position="140"/>
        <end position="161"/>
    </location>
</feature>
<evidence type="ECO:0000256" key="8">
    <source>
        <dbReference type="ARBA" id="ARBA00024202"/>
    </source>
</evidence>
<dbReference type="Pfam" id="PF00528">
    <property type="entry name" value="BPD_transp_1"/>
    <property type="match status" value="1"/>
</dbReference>
<evidence type="ECO:0000256" key="5">
    <source>
        <dbReference type="ARBA" id="ARBA00022692"/>
    </source>
</evidence>
<proteinExistence type="inferred from homology"/>
<evidence type="ECO:0000313" key="12">
    <source>
        <dbReference type="Proteomes" id="UP000699865"/>
    </source>
</evidence>
<keyword evidence="4" id="KW-0997">Cell inner membrane</keyword>
<keyword evidence="6 9" id="KW-1133">Transmembrane helix</keyword>
<sequence>MSRYVSGRFGQALLVLWAAFTVSFILLQVLPGDAILIKFQNPDMGLSPAQIADMRAAYGADVPVWQQYLHTLGNFLHGDLGYSIQAGVPVTELLSSNFPPTLRLALMGFALAAVVAFALAFLSSLLHFGWLKNALQAVPSLFISIPTFWLGIALIQFFSFHLRWIPVINPGEWVGLILPVITLAVPISAPLAQILIRSIDQVQTQPFVAVARAKGASRSGVLWRHVARNALLPTLTIAGLLFGELIAGALITETVFGLNGLGQLTQQAVNNQDVAVLQAIVVISATAFVGINLLVDLLYPLLDPRLKASASKNSRGGATA</sequence>
<dbReference type="InterPro" id="IPR035906">
    <property type="entry name" value="MetI-like_sf"/>
</dbReference>
<dbReference type="PROSITE" id="PS50928">
    <property type="entry name" value="ABC_TM1"/>
    <property type="match status" value="1"/>
</dbReference>
<evidence type="ECO:0000256" key="7">
    <source>
        <dbReference type="ARBA" id="ARBA00023136"/>
    </source>
</evidence>
<comment type="similarity">
    <text evidence="8">Belongs to the binding-protein-dependent transport system permease family. OppBC subfamily.</text>
</comment>
<organism evidence="11 12">
    <name type="scientific">Rahnella perminowiae</name>
    <dbReference type="NCBI Taxonomy" id="2816244"/>
    <lineage>
        <taxon>Bacteria</taxon>
        <taxon>Pseudomonadati</taxon>
        <taxon>Pseudomonadota</taxon>
        <taxon>Gammaproteobacteria</taxon>
        <taxon>Enterobacterales</taxon>
        <taxon>Yersiniaceae</taxon>
        <taxon>Rahnella</taxon>
    </lineage>
</organism>
<protein>
    <submittedName>
        <fullName evidence="11">ABC transporter permease</fullName>
    </submittedName>
</protein>
<reference evidence="11 12" key="1">
    <citation type="submission" date="2021-03" db="EMBL/GenBank/DDBJ databases">
        <title>Five novel Rahnella species.</title>
        <authorList>
            <person name="Brady C."/>
            <person name="Asselin J."/>
            <person name="Beer S."/>
            <person name="Bruberg M.B."/>
            <person name="Crampton B."/>
            <person name="Venter S."/>
            <person name="Arnold D."/>
            <person name="Denman S."/>
        </authorList>
    </citation>
    <scope>NUCLEOTIDE SEQUENCE [LARGE SCALE GENOMIC DNA]</scope>
    <source>
        <strain evidence="11 12">L72c</strain>
    </source>
</reference>
<dbReference type="Gene3D" id="1.10.3720.10">
    <property type="entry name" value="MetI-like"/>
    <property type="match status" value="1"/>
</dbReference>
<keyword evidence="3" id="KW-1003">Cell membrane</keyword>
<evidence type="ECO:0000256" key="9">
    <source>
        <dbReference type="RuleBase" id="RU363032"/>
    </source>
</evidence>
<comment type="subcellular location">
    <subcellularLocation>
        <location evidence="1">Cell inner membrane</location>
        <topology evidence="1">Multi-pass membrane protein</topology>
    </subcellularLocation>
    <subcellularLocation>
        <location evidence="9">Cell membrane</location>
        <topology evidence="9">Multi-pass membrane protein</topology>
    </subcellularLocation>
</comment>
<dbReference type="SUPFAM" id="SSF161098">
    <property type="entry name" value="MetI-like"/>
    <property type="match status" value="1"/>
</dbReference>
<evidence type="ECO:0000313" key="11">
    <source>
        <dbReference type="EMBL" id="MBU9837549.1"/>
    </source>
</evidence>
<feature type="transmembrane region" description="Helical" evidence="9">
    <location>
        <begin position="104"/>
        <end position="128"/>
    </location>
</feature>
<dbReference type="EMBL" id="JAFMOU010000072">
    <property type="protein sequence ID" value="MBU9837549.1"/>
    <property type="molecule type" value="Genomic_DNA"/>
</dbReference>
<keyword evidence="7 9" id="KW-0472">Membrane</keyword>
<evidence type="ECO:0000256" key="2">
    <source>
        <dbReference type="ARBA" id="ARBA00022448"/>
    </source>
</evidence>
<dbReference type="InterPro" id="IPR000515">
    <property type="entry name" value="MetI-like"/>
</dbReference>
<comment type="caution">
    <text evidence="11">The sequence shown here is derived from an EMBL/GenBank/DDBJ whole genome shotgun (WGS) entry which is preliminary data.</text>
</comment>
<feature type="transmembrane region" description="Helical" evidence="9">
    <location>
        <begin position="173"/>
        <end position="196"/>
    </location>
</feature>
<dbReference type="Proteomes" id="UP000699865">
    <property type="component" value="Unassembled WGS sequence"/>
</dbReference>
<dbReference type="PANTHER" id="PTHR43163:SF6">
    <property type="entry name" value="DIPEPTIDE TRANSPORT SYSTEM PERMEASE PROTEIN DPPB-RELATED"/>
    <property type="match status" value="1"/>
</dbReference>
<feature type="transmembrane region" description="Helical" evidence="9">
    <location>
        <begin position="230"/>
        <end position="256"/>
    </location>
</feature>
<feature type="domain" description="ABC transmembrane type-1" evidence="10">
    <location>
        <begin position="98"/>
        <end position="299"/>
    </location>
</feature>
<dbReference type="RefSeq" id="WP_129951886.1">
    <property type="nucleotide sequence ID" value="NZ_JAFMOS010000480.1"/>
</dbReference>
<keyword evidence="5 9" id="KW-0812">Transmembrane</keyword>
<feature type="transmembrane region" description="Helical" evidence="9">
    <location>
        <begin position="276"/>
        <end position="302"/>
    </location>
</feature>
<evidence type="ECO:0000256" key="4">
    <source>
        <dbReference type="ARBA" id="ARBA00022519"/>
    </source>
</evidence>
<evidence type="ECO:0000259" key="10">
    <source>
        <dbReference type="PROSITE" id="PS50928"/>
    </source>
</evidence>
<dbReference type="CDD" id="cd06261">
    <property type="entry name" value="TM_PBP2"/>
    <property type="match status" value="1"/>
</dbReference>
<gene>
    <name evidence="11" type="ORF">J1786_22390</name>
</gene>
<accession>A0ABS6L6T8</accession>
<evidence type="ECO:0000256" key="3">
    <source>
        <dbReference type="ARBA" id="ARBA00022475"/>
    </source>
</evidence>
<evidence type="ECO:0000256" key="1">
    <source>
        <dbReference type="ARBA" id="ARBA00004429"/>
    </source>
</evidence>
<keyword evidence="2 9" id="KW-0813">Transport</keyword>
<evidence type="ECO:0000256" key="6">
    <source>
        <dbReference type="ARBA" id="ARBA00022989"/>
    </source>
</evidence>
<feature type="transmembrane region" description="Helical" evidence="9">
    <location>
        <begin position="12"/>
        <end position="30"/>
    </location>
</feature>
<name>A0ABS6L6T8_9GAMM</name>